<dbReference type="AlphaFoldDB" id="A0A0M3I195"/>
<evidence type="ECO:0000313" key="2">
    <source>
        <dbReference type="WBParaSite" id="ALUE_0001002201-mRNA-1"/>
    </source>
</evidence>
<protein>
    <submittedName>
        <fullName evidence="2">Secreted protein</fullName>
    </submittedName>
</protein>
<organism evidence="1 2">
    <name type="scientific">Ascaris lumbricoides</name>
    <name type="common">Giant roundworm</name>
    <dbReference type="NCBI Taxonomy" id="6252"/>
    <lineage>
        <taxon>Eukaryota</taxon>
        <taxon>Metazoa</taxon>
        <taxon>Ecdysozoa</taxon>
        <taxon>Nematoda</taxon>
        <taxon>Chromadorea</taxon>
        <taxon>Rhabditida</taxon>
        <taxon>Spirurina</taxon>
        <taxon>Ascaridomorpha</taxon>
        <taxon>Ascaridoidea</taxon>
        <taxon>Ascarididae</taxon>
        <taxon>Ascaris</taxon>
    </lineage>
</organism>
<dbReference type="WBParaSite" id="ALUE_0001002201-mRNA-1">
    <property type="protein sequence ID" value="ALUE_0001002201-mRNA-1"/>
    <property type="gene ID" value="ALUE_0001002201"/>
</dbReference>
<dbReference type="Proteomes" id="UP000036681">
    <property type="component" value="Unplaced"/>
</dbReference>
<keyword evidence="1" id="KW-1185">Reference proteome</keyword>
<evidence type="ECO:0000313" key="1">
    <source>
        <dbReference type="Proteomes" id="UP000036681"/>
    </source>
</evidence>
<name>A0A0M3I195_ASCLU</name>
<accession>A0A0M3I195</accession>
<proteinExistence type="predicted"/>
<reference evidence="2" key="1">
    <citation type="submission" date="2017-02" db="UniProtKB">
        <authorList>
            <consortium name="WormBaseParasite"/>
        </authorList>
    </citation>
    <scope>IDENTIFICATION</scope>
</reference>
<sequence>MLSRLSRLGLPTYAAIAHASLAPIVTHYSTAETDSFRVHEFSEKYFHHRKVCHPPY</sequence>